<organism evidence="1 2">
    <name type="scientific">Labrys miyagiensis</name>
    <dbReference type="NCBI Taxonomy" id="346912"/>
    <lineage>
        <taxon>Bacteria</taxon>
        <taxon>Pseudomonadati</taxon>
        <taxon>Pseudomonadota</taxon>
        <taxon>Alphaproteobacteria</taxon>
        <taxon>Hyphomicrobiales</taxon>
        <taxon>Xanthobacteraceae</taxon>
        <taxon>Labrys</taxon>
    </lineage>
</organism>
<dbReference type="RefSeq" id="WP_284313100.1">
    <property type="nucleotide sequence ID" value="NZ_BSPC01000026.1"/>
</dbReference>
<accession>A0ABQ6CI42</accession>
<proteinExistence type="predicted"/>
<protein>
    <submittedName>
        <fullName evidence="1">Uncharacterized protein</fullName>
    </submittedName>
</protein>
<evidence type="ECO:0000313" key="1">
    <source>
        <dbReference type="EMBL" id="GLS20021.1"/>
    </source>
</evidence>
<dbReference type="EMBL" id="BSPC01000026">
    <property type="protein sequence ID" value="GLS20021.1"/>
    <property type="molecule type" value="Genomic_DNA"/>
</dbReference>
<comment type="caution">
    <text evidence="1">The sequence shown here is derived from an EMBL/GenBank/DDBJ whole genome shotgun (WGS) entry which is preliminary data.</text>
</comment>
<sequence length="80" mass="8592">MKRLLSIVAAAVVAAVGVVGYQWYGYISNTQSPFDEIGIDLNNTLPGPLHDYGCGRLKETFGGKTLPPYGCADESGRGWK</sequence>
<dbReference type="Proteomes" id="UP001156882">
    <property type="component" value="Unassembled WGS sequence"/>
</dbReference>
<gene>
    <name evidence="1" type="ORF">GCM10007874_30380</name>
</gene>
<name>A0ABQ6CI42_9HYPH</name>
<evidence type="ECO:0000313" key="2">
    <source>
        <dbReference type="Proteomes" id="UP001156882"/>
    </source>
</evidence>
<keyword evidence="2" id="KW-1185">Reference proteome</keyword>
<reference evidence="2" key="1">
    <citation type="journal article" date="2019" name="Int. J. Syst. Evol. Microbiol.">
        <title>The Global Catalogue of Microorganisms (GCM) 10K type strain sequencing project: providing services to taxonomists for standard genome sequencing and annotation.</title>
        <authorList>
            <consortium name="The Broad Institute Genomics Platform"/>
            <consortium name="The Broad Institute Genome Sequencing Center for Infectious Disease"/>
            <person name="Wu L."/>
            <person name="Ma J."/>
        </authorList>
    </citation>
    <scope>NUCLEOTIDE SEQUENCE [LARGE SCALE GENOMIC DNA]</scope>
    <source>
        <strain evidence="2">NBRC 101365</strain>
    </source>
</reference>